<protein>
    <submittedName>
        <fullName evidence="1">Uncharacterized protein</fullName>
    </submittedName>
</protein>
<reference evidence="2" key="1">
    <citation type="journal article" date="2018" name="Proc. Natl. Acad. Sci. U.S.A.">
        <title>Linking secondary metabolites to gene clusters through genome sequencing of six diverse Aspergillus species.</title>
        <authorList>
            <person name="Kaerboelling I."/>
            <person name="Vesth T.C."/>
            <person name="Frisvad J.C."/>
            <person name="Nybo J.L."/>
            <person name="Theobald S."/>
            <person name="Kuo A."/>
            <person name="Bowyer P."/>
            <person name="Matsuda Y."/>
            <person name="Mondo S."/>
            <person name="Lyhne E.K."/>
            <person name="Kogle M.E."/>
            <person name="Clum A."/>
            <person name="Lipzen A."/>
            <person name="Salamov A."/>
            <person name="Ngan C.Y."/>
            <person name="Daum C."/>
            <person name="Chiniquy J."/>
            <person name="Barry K."/>
            <person name="LaButti K."/>
            <person name="Haridas S."/>
            <person name="Simmons B.A."/>
            <person name="Magnuson J.K."/>
            <person name="Mortensen U.H."/>
            <person name="Larsen T.O."/>
            <person name="Grigoriev I.V."/>
            <person name="Baker S.E."/>
            <person name="Andersen M.R."/>
        </authorList>
    </citation>
    <scope>NUCLEOTIDE SEQUENCE [LARGE SCALE GENOMIC DNA]</scope>
    <source>
        <strain evidence="2">IBT 16806</strain>
    </source>
</reference>
<evidence type="ECO:0000313" key="1">
    <source>
        <dbReference type="EMBL" id="PKX92154.1"/>
    </source>
</evidence>
<proteinExistence type="predicted"/>
<evidence type="ECO:0000313" key="2">
    <source>
        <dbReference type="Proteomes" id="UP000234474"/>
    </source>
</evidence>
<dbReference type="VEuPathDB" id="FungiDB:P174DRAFT_453386"/>
<accession>A0A2I1C3E0</accession>
<organism evidence="1 2">
    <name type="scientific">Aspergillus novofumigatus (strain IBT 16806)</name>
    <dbReference type="NCBI Taxonomy" id="1392255"/>
    <lineage>
        <taxon>Eukaryota</taxon>
        <taxon>Fungi</taxon>
        <taxon>Dikarya</taxon>
        <taxon>Ascomycota</taxon>
        <taxon>Pezizomycotina</taxon>
        <taxon>Eurotiomycetes</taxon>
        <taxon>Eurotiomycetidae</taxon>
        <taxon>Eurotiales</taxon>
        <taxon>Aspergillaceae</taxon>
        <taxon>Aspergillus</taxon>
        <taxon>Aspergillus subgen. Fumigati</taxon>
    </lineage>
</organism>
<sequence length="132" mass="14566">MASSVELKRSGSRPLYFHTSDTGTILLWRSLQLELPSGPLSEPEAPASFTTSRPEVLSTSRYSGTKAKCCRPADEGILSSDSYPNRVELSILHNLSLASLNWNKQLSLTPDIDHFVTAPADLLSFFTSRCYD</sequence>
<dbReference type="GeneID" id="36536478"/>
<dbReference type="Proteomes" id="UP000234474">
    <property type="component" value="Unassembled WGS sequence"/>
</dbReference>
<comment type="caution">
    <text evidence="1">The sequence shown here is derived from an EMBL/GenBank/DDBJ whole genome shotgun (WGS) entry which is preliminary data.</text>
</comment>
<gene>
    <name evidence="1" type="ORF">P174DRAFT_453386</name>
</gene>
<dbReference type="RefSeq" id="XP_024680749.1">
    <property type="nucleotide sequence ID" value="XM_024829152.1"/>
</dbReference>
<name>A0A2I1C3E0_ASPN1</name>
<dbReference type="AlphaFoldDB" id="A0A2I1C3E0"/>
<dbReference type="EMBL" id="MSZS01000006">
    <property type="protein sequence ID" value="PKX92154.1"/>
    <property type="molecule type" value="Genomic_DNA"/>
</dbReference>
<keyword evidence="2" id="KW-1185">Reference proteome</keyword>